<evidence type="ECO:0000313" key="14">
    <source>
        <dbReference type="Proteomes" id="UP000243719"/>
    </source>
</evidence>
<dbReference type="InterPro" id="IPR017871">
    <property type="entry name" value="ABC_transporter-like_CS"/>
</dbReference>
<proteinExistence type="predicted"/>
<dbReference type="AlphaFoldDB" id="A0A1H2PVP9"/>
<dbReference type="SMART" id="SM00382">
    <property type="entry name" value="AAA"/>
    <property type="match status" value="1"/>
</dbReference>
<dbReference type="Pfam" id="PF00664">
    <property type="entry name" value="ABC_membrane"/>
    <property type="match status" value="1"/>
</dbReference>
<dbReference type="OrthoDB" id="8554730at2"/>
<feature type="transmembrane region" description="Helical" evidence="10">
    <location>
        <begin position="192"/>
        <end position="210"/>
    </location>
</feature>
<dbReference type="InterPro" id="IPR036640">
    <property type="entry name" value="ABC1_TM_sf"/>
</dbReference>
<evidence type="ECO:0000256" key="1">
    <source>
        <dbReference type="ARBA" id="ARBA00004651"/>
    </source>
</evidence>
<dbReference type="InterPro" id="IPR027417">
    <property type="entry name" value="P-loop_NTPase"/>
</dbReference>
<name>A0A1H2PVP9_9BURK</name>
<dbReference type="SUPFAM" id="SSF52540">
    <property type="entry name" value="P-loop containing nucleoside triphosphate hydrolases"/>
    <property type="match status" value="1"/>
</dbReference>
<keyword evidence="5 10" id="KW-0812">Transmembrane</keyword>
<dbReference type="Gene3D" id="3.40.50.300">
    <property type="entry name" value="P-loop containing nucleotide triphosphate hydrolases"/>
    <property type="match status" value="1"/>
</dbReference>
<evidence type="ECO:0000256" key="10">
    <source>
        <dbReference type="SAM" id="Phobius"/>
    </source>
</evidence>
<keyword evidence="2" id="KW-0813">Transport</keyword>
<evidence type="ECO:0000256" key="3">
    <source>
        <dbReference type="ARBA" id="ARBA00022475"/>
    </source>
</evidence>
<dbReference type="InterPro" id="IPR011527">
    <property type="entry name" value="ABC1_TM_dom"/>
</dbReference>
<feature type="domain" description="ABC transmembrane type-1" evidence="12">
    <location>
        <begin position="51"/>
        <end position="334"/>
    </location>
</feature>
<dbReference type="GO" id="GO:0005524">
    <property type="term" value="F:ATP binding"/>
    <property type="evidence" value="ECO:0007669"/>
    <property type="project" value="UniProtKB-KW"/>
</dbReference>
<dbReference type="Gene3D" id="1.20.1560.10">
    <property type="entry name" value="ABC transporter type 1, transmembrane domain"/>
    <property type="match status" value="1"/>
</dbReference>
<evidence type="ECO:0000256" key="4">
    <source>
        <dbReference type="ARBA" id="ARBA00022519"/>
    </source>
</evidence>
<organism evidence="13 14">
    <name type="scientific">Chitinasiproducens palmae</name>
    <dbReference type="NCBI Taxonomy" id="1770053"/>
    <lineage>
        <taxon>Bacteria</taxon>
        <taxon>Pseudomonadati</taxon>
        <taxon>Pseudomonadota</taxon>
        <taxon>Betaproteobacteria</taxon>
        <taxon>Burkholderiales</taxon>
        <taxon>Burkholderiaceae</taxon>
        <taxon>Chitinasiproducens</taxon>
    </lineage>
</organism>
<comment type="subcellular location">
    <subcellularLocation>
        <location evidence="1">Cell membrane</location>
        <topology evidence="1">Multi-pass membrane protein</topology>
    </subcellularLocation>
</comment>
<keyword evidence="4" id="KW-0997">Cell inner membrane</keyword>
<dbReference type="PANTHER" id="PTHR43394">
    <property type="entry name" value="ATP-DEPENDENT PERMEASE MDL1, MITOCHONDRIAL"/>
    <property type="match status" value="1"/>
</dbReference>
<sequence>MASHLDAYSNESFEHLTSKERNALNADIASYATRPLAFLSSYIRRHPVAHAVVLASVLSAVACALLSQYAIKNLIDVLSQGREHADGLLAAFLILVGLIAADNLLWRVGGWVGAHAFVQVTGDLRRDLFRYLGGHSPTYFAERQPGMLASRITATSNAVYIAENTFAWNVLPPCIAVLGSIVMIVAVNPMMAAGLLGVSAILSLVLYRLAGRGTRRHHAFATRAASVDGELVDVIGNMGLVRAFGATFREQRRFGTKVREEMSSRTESLLYLEKLRLLHAVVTALLSAALLGWALVLWKRGQATSGDIVLVSSLGFTILHGTRDLAVALVDITQHVARLAEAVETLLQPHGMPDADDAVDLETRGGEVRFDRVTFAYPRRQAILSDFSLTIESGQRVGLIGRSGAGKSTVFALLQRFYDAQEGAVLIDDQNIGRVTQMSLRNAIALVPQDISLLHRTVFENIQYGRPDASPEDVYAAAREARCTEFIEAMPEGFDTMVGDRGVKLSGGQRQRIAIARAILKNSPILLLDEATSALDSESEDAIQQALDRLMRGRTVIAIAHRLSTLQNFDRIVVMDQGKVIDDGPPDVLRNRPGLYRELLAHQAGQASAALAPESVREAASAQA</sequence>
<feature type="transmembrane region" description="Helical" evidence="10">
    <location>
        <begin position="277"/>
        <end position="298"/>
    </location>
</feature>
<dbReference type="GO" id="GO:0005886">
    <property type="term" value="C:plasma membrane"/>
    <property type="evidence" value="ECO:0007669"/>
    <property type="project" value="UniProtKB-SubCell"/>
</dbReference>
<evidence type="ECO:0000256" key="7">
    <source>
        <dbReference type="ARBA" id="ARBA00022840"/>
    </source>
</evidence>
<dbReference type="EMBL" id="FNLO01000014">
    <property type="protein sequence ID" value="SDV51007.1"/>
    <property type="molecule type" value="Genomic_DNA"/>
</dbReference>
<dbReference type="InterPro" id="IPR003439">
    <property type="entry name" value="ABC_transporter-like_ATP-bd"/>
</dbReference>
<keyword evidence="8 10" id="KW-1133">Transmembrane helix</keyword>
<reference evidence="14" key="1">
    <citation type="submission" date="2016-09" db="EMBL/GenBank/DDBJ databases">
        <authorList>
            <person name="Varghese N."/>
            <person name="Submissions S."/>
        </authorList>
    </citation>
    <scope>NUCLEOTIDE SEQUENCE [LARGE SCALE GENOMIC DNA]</scope>
    <source>
        <strain evidence="14">JS23</strain>
    </source>
</reference>
<dbReference type="PROSITE" id="PS50893">
    <property type="entry name" value="ABC_TRANSPORTER_2"/>
    <property type="match status" value="1"/>
</dbReference>
<keyword evidence="9 10" id="KW-0472">Membrane</keyword>
<dbReference type="SUPFAM" id="SSF90123">
    <property type="entry name" value="ABC transporter transmembrane region"/>
    <property type="match status" value="1"/>
</dbReference>
<keyword evidence="14" id="KW-1185">Reference proteome</keyword>
<evidence type="ECO:0000256" key="2">
    <source>
        <dbReference type="ARBA" id="ARBA00022448"/>
    </source>
</evidence>
<feature type="transmembrane region" description="Helical" evidence="10">
    <location>
        <begin position="87"/>
        <end position="106"/>
    </location>
</feature>
<dbReference type="PROSITE" id="PS00211">
    <property type="entry name" value="ABC_TRANSPORTER_1"/>
    <property type="match status" value="1"/>
</dbReference>
<gene>
    <name evidence="13" type="ORF">SAMN05216551_114104</name>
</gene>
<keyword evidence="7 13" id="KW-0067">ATP-binding</keyword>
<dbReference type="STRING" id="1770053.SAMN05216551_114104"/>
<dbReference type="PANTHER" id="PTHR43394:SF1">
    <property type="entry name" value="ATP-BINDING CASSETTE SUB-FAMILY B MEMBER 10, MITOCHONDRIAL"/>
    <property type="match status" value="1"/>
</dbReference>
<keyword evidence="3" id="KW-1003">Cell membrane</keyword>
<feature type="transmembrane region" description="Helical" evidence="10">
    <location>
        <begin position="166"/>
        <end position="186"/>
    </location>
</feature>
<dbReference type="CDD" id="cd07346">
    <property type="entry name" value="ABC_6TM_exporters"/>
    <property type="match status" value="1"/>
</dbReference>
<evidence type="ECO:0000256" key="9">
    <source>
        <dbReference type="ARBA" id="ARBA00023136"/>
    </source>
</evidence>
<feature type="domain" description="ABC transporter" evidence="11">
    <location>
        <begin position="368"/>
        <end position="602"/>
    </location>
</feature>
<dbReference type="PROSITE" id="PS50929">
    <property type="entry name" value="ABC_TM1F"/>
    <property type="match status" value="1"/>
</dbReference>
<evidence type="ECO:0000313" key="13">
    <source>
        <dbReference type="EMBL" id="SDV51007.1"/>
    </source>
</evidence>
<accession>A0A1H2PVP9</accession>
<evidence type="ECO:0000256" key="8">
    <source>
        <dbReference type="ARBA" id="ARBA00022989"/>
    </source>
</evidence>
<dbReference type="Pfam" id="PF00005">
    <property type="entry name" value="ABC_tran"/>
    <property type="match status" value="1"/>
</dbReference>
<feature type="transmembrane region" description="Helical" evidence="10">
    <location>
        <begin position="48"/>
        <end position="67"/>
    </location>
</feature>
<protein>
    <submittedName>
        <fullName evidence="13">ATP-binding cassette, subfamily B</fullName>
    </submittedName>
</protein>
<dbReference type="InterPro" id="IPR003593">
    <property type="entry name" value="AAA+_ATPase"/>
</dbReference>
<dbReference type="RefSeq" id="WP_091912382.1">
    <property type="nucleotide sequence ID" value="NZ_FNLO01000014.1"/>
</dbReference>
<keyword evidence="6" id="KW-0547">Nucleotide-binding</keyword>
<dbReference type="GO" id="GO:0016887">
    <property type="term" value="F:ATP hydrolysis activity"/>
    <property type="evidence" value="ECO:0007669"/>
    <property type="project" value="InterPro"/>
</dbReference>
<evidence type="ECO:0000259" key="11">
    <source>
        <dbReference type="PROSITE" id="PS50893"/>
    </source>
</evidence>
<dbReference type="FunFam" id="3.40.50.300:FF:000287">
    <property type="entry name" value="Multidrug ABC transporter ATP-binding protein"/>
    <property type="match status" value="1"/>
</dbReference>
<evidence type="ECO:0000256" key="6">
    <source>
        <dbReference type="ARBA" id="ARBA00022741"/>
    </source>
</evidence>
<evidence type="ECO:0000259" key="12">
    <source>
        <dbReference type="PROSITE" id="PS50929"/>
    </source>
</evidence>
<dbReference type="Proteomes" id="UP000243719">
    <property type="component" value="Unassembled WGS sequence"/>
</dbReference>
<evidence type="ECO:0000256" key="5">
    <source>
        <dbReference type="ARBA" id="ARBA00022692"/>
    </source>
</evidence>
<dbReference type="GO" id="GO:0015421">
    <property type="term" value="F:ABC-type oligopeptide transporter activity"/>
    <property type="evidence" value="ECO:0007669"/>
    <property type="project" value="TreeGrafter"/>
</dbReference>
<dbReference type="InterPro" id="IPR039421">
    <property type="entry name" value="Type_1_exporter"/>
</dbReference>